<feature type="binding site" evidence="7">
    <location>
        <position position="222"/>
    </location>
    <ligand>
        <name>D-dopa</name>
        <dbReference type="ChEBI" id="CHEBI:149689"/>
    </ligand>
</feature>
<name>A0A1D1V3M6_RAMVA</name>
<keyword evidence="5 7" id="KW-0274">FAD</keyword>
<dbReference type="Gene3D" id="3.40.50.720">
    <property type="entry name" value="NAD(P)-binding Rossmann-like Domain"/>
    <property type="match status" value="1"/>
</dbReference>
<evidence type="ECO:0000256" key="4">
    <source>
        <dbReference type="ARBA" id="ARBA00022630"/>
    </source>
</evidence>
<protein>
    <recommendedName>
        <fullName evidence="8">FAD dependent oxidoreductase domain-containing protein</fullName>
    </recommendedName>
</protein>
<dbReference type="GO" id="GO:0019478">
    <property type="term" value="P:D-amino acid catabolic process"/>
    <property type="evidence" value="ECO:0007669"/>
    <property type="project" value="TreeGrafter"/>
</dbReference>
<dbReference type="STRING" id="947166.A0A1D1V3M6"/>
<dbReference type="GO" id="GO:0005782">
    <property type="term" value="C:peroxisomal matrix"/>
    <property type="evidence" value="ECO:0007669"/>
    <property type="project" value="UniProtKB-SubCell"/>
</dbReference>
<comment type="cofactor">
    <cofactor evidence="1 7">
        <name>FAD</name>
        <dbReference type="ChEBI" id="CHEBI:57692"/>
    </cofactor>
</comment>
<dbReference type="EMBL" id="BDGG01000003">
    <property type="protein sequence ID" value="GAU96389.1"/>
    <property type="molecule type" value="Genomic_DNA"/>
</dbReference>
<comment type="caution">
    <text evidence="9">The sequence shown here is derived from an EMBL/GenBank/DDBJ whole genome shotgun (WGS) entry which is preliminary data.</text>
</comment>
<proteinExistence type="inferred from homology"/>
<feature type="binding site" evidence="7">
    <location>
        <begin position="40"/>
        <end position="41"/>
    </location>
    <ligand>
        <name>FAD</name>
        <dbReference type="ChEBI" id="CHEBI:57692"/>
    </ligand>
</feature>
<keyword evidence="6" id="KW-0560">Oxidoreductase</keyword>
<dbReference type="InterPro" id="IPR006076">
    <property type="entry name" value="FAD-dep_OxRdtase"/>
</dbReference>
<evidence type="ECO:0000313" key="9">
    <source>
        <dbReference type="EMBL" id="GAU96389.1"/>
    </source>
</evidence>
<feature type="binding site" evidence="7">
    <location>
        <position position="166"/>
    </location>
    <ligand>
        <name>FAD</name>
        <dbReference type="ChEBI" id="CHEBI:57692"/>
    </ligand>
</feature>
<feature type="binding site" evidence="7">
    <location>
        <position position="277"/>
    </location>
    <ligand>
        <name>D-dopa</name>
        <dbReference type="ChEBI" id="CHEBI:149689"/>
    </ligand>
</feature>
<dbReference type="Pfam" id="PF01266">
    <property type="entry name" value="DAO"/>
    <property type="match status" value="1"/>
</dbReference>
<evidence type="ECO:0000313" key="10">
    <source>
        <dbReference type="Proteomes" id="UP000186922"/>
    </source>
</evidence>
<dbReference type="GO" id="GO:0071949">
    <property type="term" value="F:FAD binding"/>
    <property type="evidence" value="ECO:0007669"/>
    <property type="project" value="InterPro"/>
</dbReference>
<keyword evidence="4" id="KW-0285">Flavoprotein</keyword>
<evidence type="ECO:0000256" key="7">
    <source>
        <dbReference type="PIRSR" id="PIRSR000189-1"/>
    </source>
</evidence>
<gene>
    <name evidence="9" type="primary">RvY_07844-1</name>
    <name evidence="9" type="synonym">RvY_07844.1</name>
    <name evidence="9" type="ORF">RvY_07844</name>
</gene>
<evidence type="ECO:0000256" key="2">
    <source>
        <dbReference type="ARBA" id="ARBA00004253"/>
    </source>
</evidence>
<keyword evidence="10" id="KW-1185">Reference proteome</keyword>
<evidence type="ECO:0000259" key="8">
    <source>
        <dbReference type="Pfam" id="PF01266"/>
    </source>
</evidence>
<dbReference type="GO" id="GO:0003884">
    <property type="term" value="F:D-amino-acid oxidase activity"/>
    <property type="evidence" value="ECO:0007669"/>
    <property type="project" value="InterPro"/>
</dbReference>
<organism evidence="9 10">
    <name type="scientific">Ramazzottius varieornatus</name>
    <name type="common">Water bear</name>
    <name type="synonym">Tardigrade</name>
    <dbReference type="NCBI Taxonomy" id="947166"/>
    <lineage>
        <taxon>Eukaryota</taxon>
        <taxon>Metazoa</taxon>
        <taxon>Ecdysozoa</taxon>
        <taxon>Tardigrada</taxon>
        <taxon>Eutardigrada</taxon>
        <taxon>Parachela</taxon>
        <taxon>Hypsibioidea</taxon>
        <taxon>Ramazzottiidae</taxon>
        <taxon>Ramazzottius</taxon>
    </lineage>
</organism>
<feature type="binding site" evidence="7">
    <location>
        <position position="308"/>
    </location>
    <ligand>
        <name>D-dopa</name>
        <dbReference type="ChEBI" id="CHEBI:149689"/>
    </ligand>
</feature>
<dbReference type="SUPFAM" id="SSF51971">
    <property type="entry name" value="Nucleotide-binding domain"/>
    <property type="match status" value="1"/>
</dbReference>
<dbReference type="Proteomes" id="UP000186922">
    <property type="component" value="Unassembled WGS sequence"/>
</dbReference>
<comment type="subcellular location">
    <subcellularLocation>
        <location evidence="2">Peroxisome matrix</location>
    </subcellularLocation>
</comment>
<evidence type="ECO:0000256" key="1">
    <source>
        <dbReference type="ARBA" id="ARBA00001974"/>
    </source>
</evidence>
<dbReference type="PANTHER" id="PTHR11530:SF11">
    <property type="entry name" value="D-ASPARTATE OXIDASE"/>
    <property type="match status" value="1"/>
</dbReference>
<dbReference type="PIRSF" id="PIRSF000189">
    <property type="entry name" value="D-aa_oxidase"/>
    <property type="match status" value="1"/>
</dbReference>
<dbReference type="PANTHER" id="PTHR11530">
    <property type="entry name" value="D-AMINO ACID OXIDASE"/>
    <property type="match status" value="1"/>
</dbReference>
<feature type="binding site" evidence="7">
    <location>
        <begin position="45"/>
        <end position="47"/>
    </location>
    <ligand>
        <name>FAD</name>
        <dbReference type="ChEBI" id="CHEBI:57692"/>
    </ligand>
</feature>
<sequence>MKIAVVGAGIIGLSAARCIQQENSEVEVIIVADVVDLSTTSDGAAGLFHPDQVDTDHPEDLKQWIQDSAEHYWKHCYSEHAPAMGIFEISGYTVTKFDKAAVEDSVFHQHVRNFRRIEGADLDKVGGGPWRYGSFKSTLITEPRIMMNYLLGAFQKANGTIRQQKVGSLQDLAAEFDVVVNCAGLMAGALVNDDAVFPIRGQVTRVNAPWIKHFYHTDDNTYIIPNRDLVVVGGTRQKDNWSLDFSVEDREAYMQRASAYLPSIRKAEIIREWVGLRPGRPFVRLETEMLQLPGDKVLPLVHNYGHGGNGIALSWGCGRHTARLVRELLEDMKAKPKTIK</sequence>
<dbReference type="InterPro" id="IPR023209">
    <property type="entry name" value="DAO"/>
</dbReference>
<evidence type="ECO:0000256" key="3">
    <source>
        <dbReference type="ARBA" id="ARBA00006730"/>
    </source>
</evidence>
<dbReference type="OrthoDB" id="2015447at2759"/>
<accession>A0A1D1V3M6</accession>
<dbReference type="SUPFAM" id="SSF54373">
    <property type="entry name" value="FAD-linked reductases, C-terminal domain"/>
    <property type="match status" value="1"/>
</dbReference>
<evidence type="ECO:0000256" key="6">
    <source>
        <dbReference type="ARBA" id="ARBA00023002"/>
    </source>
</evidence>
<dbReference type="Gene3D" id="3.30.9.10">
    <property type="entry name" value="D-Amino Acid Oxidase, subunit A, domain 2"/>
    <property type="match status" value="1"/>
</dbReference>
<comment type="similarity">
    <text evidence="3">Belongs to the DAMOX/DASOX family.</text>
</comment>
<dbReference type="AlphaFoldDB" id="A0A1D1V3M6"/>
<feature type="domain" description="FAD dependent oxidoreductase" evidence="8">
    <location>
        <begin position="2"/>
        <end position="324"/>
    </location>
</feature>
<evidence type="ECO:0000256" key="5">
    <source>
        <dbReference type="ARBA" id="ARBA00022827"/>
    </source>
</evidence>
<reference evidence="9 10" key="1">
    <citation type="journal article" date="2016" name="Nat. Commun.">
        <title>Extremotolerant tardigrade genome and improved radiotolerance of human cultured cells by tardigrade-unique protein.</title>
        <authorList>
            <person name="Hashimoto T."/>
            <person name="Horikawa D.D."/>
            <person name="Saito Y."/>
            <person name="Kuwahara H."/>
            <person name="Kozuka-Hata H."/>
            <person name="Shin-I T."/>
            <person name="Minakuchi Y."/>
            <person name="Ohishi K."/>
            <person name="Motoyama A."/>
            <person name="Aizu T."/>
            <person name="Enomoto A."/>
            <person name="Kondo K."/>
            <person name="Tanaka S."/>
            <person name="Hara Y."/>
            <person name="Koshikawa S."/>
            <person name="Sagara H."/>
            <person name="Miura T."/>
            <person name="Yokobori S."/>
            <person name="Miyagawa K."/>
            <person name="Suzuki Y."/>
            <person name="Kubo T."/>
            <person name="Oyama M."/>
            <person name="Kohara Y."/>
            <person name="Fujiyama A."/>
            <person name="Arakawa K."/>
            <person name="Katayama T."/>
            <person name="Toyoda A."/>
            <person name="Kunieda T."/>
        </authorList>
    </citation>
    <scope>NUCLEOTIDE SEQUENCE [LARGE SCALE GENOMIC DNA]</scope>
    <source>
        <strain evidence="9 10">YOKOZUNA-1</strain>
    </source>
</reference>